<reference evidence="1" key="2">
    <citation type="journal article" date="2015" name="Fish Shellfish Immunol.">
        <title>Early steps in the European eel (Anguilla anguilla)-Vibrio vulnificus interaction in the gills: Role of the RtxA13 toxin.</title>
        <authorList>
            <person name="Callol A."/>
            <person name="Pajuelo D."/>
            <person name="Ebbesson L."/>
            <person name="Teles M."/>
            <person name="MacKenzie S."/>
            <person name="Amaro C."/>
        </authorList>
    </citation>
    <scope>NUCLEOTIDE SEQUENCE</scope>
</reference>
<organism evidence="1">
    <name type="scientific">Anguilla anguilla</name>
    <name type="common">European freshwater eel</name>
    <name type="synonym">Muraena anguilla</name>
    <dbReference type="NCBI Taxonomy" id="7936"/>
    <lineage>
        <taxon>Eukaryota</taxon>
        <taxon>Metazoa</taxon>
        <taxon>Chordata</taxon>
        <taxon>Craniata</taxon>
        <taxon>Vertebrata</taxon>
        <taxon>Euteleostomi</taxon>
        <taxon>Actinopterygii</taxon>
        <taxon>Neopterygii</taxon>
        <taxon>Teleostei</taxon>
        <taxon>Anguilliformes</taxon>
        <taxon>Anguillidae</taxon>
        <taxon>Anguilla</taxon>
    </lineage>
</organism>
<accession>A0A0E9TMC6</accession>
<name>A0A0E9TMC6_ANGAN</name>
<evidence type="ECO:0000313" key="1">
    <source>
        <dbReference type="EMBL" id="JAH54025.1"/>
    </source>
</evidence>
<dbReference type="AlphaFoldDB" id="A0A0E9TMC6"/>
<reference evidence="1" key="1">
    <citation type="submission" date="2014-11" db="EMBL/GenBank/DDBJ databases">
        <authorList>
            <person name="Amaro Gonzalez C."/>
        </authorList>
    </citation>
    <scope>NUCLEOTIDE SEQUENCE</scope>
</reference>
<protein>
    <submittedName>
        <fullName evidence="1">Uncharacterized protein</fullName>
    </submittedName>
</protein>
<proteinExistence type="predicted"/>
<dbReference type="EMBL" id="GBXM01054552">
    <property type="protein sequence ID" value="JAH54025.1"/>
    <property type="molecule type" value="Transcribed_RNA"/>
</dbReference>
<sequence>MYGPLMNSRLRTVRTMHRKTKLRHTLSLEEYCKIGNNKTTTRS</sequence>